<dbReference type="OrthoDB" id="30671at2157"/>
<reference evidence="4 5" key="1">
    <citation type="submission" date="2011-09" db="EMBL/GenBank/DDBJ databases">
        <title>The draft genome of Methanotorris formicicus Mc-S-70.</title>
        <authorList>
            <consortium name="US DOE Joint Genome Institute (JGI-PGF)"/>
            <person name="Lucas S."/>
            <person name="Han J."/>
            <person name="Lapidus A."/>
            <person name="Cheng J.-F."/>
            <person name="Goodwin L."/>
            <person name="Pitluck S."/>
            <person name="Peters L."/>
            <person name="Land M.L."/>
            <person name="Hauser L."/>
            <person name="Sieprawska-Lupa M."/>
            <person name="Takai K."/>
            <person name="Miyazaki J."/>
            <person name="Whitman W."/>
            <person name="Woyke T.J."/>
        </authorList>
    </citation>
    <scope>NUCLEOTIDE SEQUENCE [LARGE SCALE GENOMIC DNA]</scope>
    <source>
        <strain evidence="4 5">Mc-S-70</strain>
    </source>
</reference>
<dbReference type="CDD" id="cd13530">
    <property type="entry name" value="PBP2_peptides_like"/>
    <property type="match status" value="1"/>
</dbReference>
<keyword evidence="5" id="KW-1185">Reference proteome</keyword>
<protein>
    <submittedName>
        <fullName evidence="4">Extracellular solute-binding protein family 3</fullName>
    </submittedName>
</protein>
<dbReference type="InterPro" id="IPR001320">
    <property type="entry name" value="Iontro_rcpt_C"/>
</dbReference>
<organism evidence="4 5">
    <name type="scientific">Methanotorris formicicus Mc-S-70</name>
    <dbReference type="NCBI Taxonomy" id="647171"/>
    <lineage>
        <taxon>Archaea</taxon>
        <taxon>Methanobacteriati</taxon>
        <taxon>Methanobacteriota</taxon>
        <taxon>Methanomada group</taxon>
        <taxon>Methanococci</taxon>
        <taxon>Methanococcales</taxon>
        <taxon>Methanocaldococcaceae</taxon>
        <taxon>Methanotorris</taxon>
    </lineage>
</organism>
<evidence type="ECO:0000313" key="4">
    <source>
        <dbReference type="EMBL" id="EHP83624.1"/>
    </source>
</evidence>
<comment type="caution">
    <text evidence="4">The sequence shown here is derived from an EMBL/GenBank/DDBJ whole genome shotgun (WGS) entry which is preliminary data.</text>
</comment>
<sequence length="260" mass="29442">MKRNFCLMLILFVVICGCLENNPHEREIKTIKPGVLTIGVINSNAPPFVFEKDGKLTGFDIELITEISKYLGLKPEFKRYYFHMLIPSIKANEIDCAVSAITITQKRKQEVSFSRPYFETGQVIIVRNDSQINNGADLKSKKIGVLEGTTCEDIAISISKSAPLTIVGYKNADKMFNDLKNGSIDAIIYDEILVKGFTKEKSPFKKVGRRLTSEYYGIVINKDNKALLDAINAALFEMEKNGVYMKLYNKWFGNFTQDYT</sequence>
<dbReference type="SMART" id="SM00079">
    <property type="entry name" value="PBPe"/>
    <property type="match status" value="1"/>
</dbReference>
<proteinExistence type="predicted"/>
<dbReference type="Proteomes" id="UP000003706">
    <property type="component" value="Unassembled WGS sequence"/>
</dbReference>
<name>H1L1L8_9EURY</name>
<dbReference type="STRING" id="647171.MetfoDRAFT_1942"/>
<dbReference type="SMART" id="SM00062">
    <property type="entry name" value="PBPb"/>
    <property type="match status" value="1"/>
</dbReference>
<gene>
    <name evidence="4" type="ORF">MetfoDRAFT_1942</name>
</gene>
<dbReference type="EMBL" id="AGJL01000086">
    <property type="protein sequence ID" value="EHP83624.1"/>
    <property type="molecule type" value="Genomic_DNA"/>
</dbReference>
<evidence type="ECO:0000259" key="2">
    <source>
        <dbReference type="SMART" id="SM00062"/>
    </source>
</evidence>
<evidence type="ECO:0000256" key="1">
    <source>
        <dbReference type="ARBA" id="ARBA00022729"/>
    </source>
</evidence>
<dbReference type="PANTHER" id="PTHR35936:SF19">
    <property type="entry name" value="AMINO-ACID-BINDING PROTEIN YXEM-RELATED"/>
    <property type="match status" value="1"/>
</dbReference>
<evidence type="ECO:0000313" key="5">
    <source>
        <dbReference type="Proteomes" id="UP000003706"/>
    </source>
</evidence>
<dbReference type="Pfam" id="PF00497">
    <property type="entry name" value="SBP_bac_3"/>
    <property type="match status" value="1"/>
</dbReference>
<feature type="domain" description="Ionotropic glutamate receptor C-terminal" evidence="3">
    <location>
        <begin position="37"/>
        <end position="254"/>
    </location>
</feature>
<dbReference type="Gene3D" id="3.40.190.10">
    <property type="entry name" value="Periplasmic binding protein-like II"/>
    <property type="match status" value="2"/>
</dbReference>
<dbReference type="InterPro" id="IPR001638">
    <property type="entry name" value="Solute-binding_3/MltF_N"/>
</dbReference>
<dbReference type="PANTHER" id="PTHR35936">
    <property type="entry name" value="MEMBRANE-BOUND LYTIC MUREIN TRANSGLYCOSYLASE F"/>
    <property type="match status" value="1"/>
</dbReference>
<accession>H1L1L8</accession>
<dbReference type="AlphaFoldDB" id="H1L1L8"/>
<dbReference type="PROSITE" id="PS51257">
    <property type="entry name" value="PROKAR_LIPOPROTEIN"/>
    <property type="match status" value="1"/>
</dbReference>
<keyword evidence="1" id="KW-0732">Signal</keyword>
<dbReference type="GO" id="GO:0016020">
    <property type="term" value="C:membrane"/>
    <property type="evidence" value="ECO:0007669"/>
    <property type="project" value="InterPro"/>
</dbReference>
<dbReference type="SUPFAM" id="SSF53850">
    <property type="entry name" value="Periplasmic binding protein-like II"/>
    <property type="match status" value="1"/>
</dbReference>
<dbReference type="RefSeq" id="WP_007045361.1">
    <property type="nucleotide sequence ID" value="NZ_AGJL01000086.1"/>
</dbReference>
<evidence type="ECO:0000259" key="3">
    <source>
        <dbReference type="SMART" id="SM00079"/>
    </source>
</evidence>
<dbReference type="GO" id="GO:0015276">
    <property type="term" value="F:ligand-gated monoatomic ion channel activity"/>
    <property type="evidence" value="ECO:0007669"/>
    <property type="project" value="InterPro"/>
</dbReference>
<feature type="domain" description="Solute-binding protein family 3/N-terminal" evidence="2">
    <location>
        <begin position="35"/>
        <end position="255"/>
    </location>
</feature>